<gene>
    <name evidence="2" type="ORF">F7231_15945</name>
</gene>
<proteinExistence type="predicted"/>
<protein>
    <submittedName>
        <fullName evidence="2">Glycosyltransferase</fullName>
    </submittedName>
</protein>
<dbReference type="EMBL" id="WAEL01000005">
    <property type="protein sequence ID" value="NID11665.1"/>
    <property type="molecule type" value="Genomic_DNA"/>
</dbReference>
<dbReference type="PANTHER" id="PTHR22916">
    <property type="entry name" value="GLYCOSYLTRANSFERASE"/>
    <property type="match status" value="1"/>
</dbReference>
<evidence type="ECO:0000313" key="2">
    <source>
        <dbReference type="EMBL" id="NID11665.1"/>
    </source>
</evidence>
<feature type="domain" description="Glycosyltransferase 2-like" evidence="1">
    <location>
        <begin position="16"/>
        <end position="121"/>
    </location>
</feature>
<dbReference type="Proteomes" id="UP000606008">
    <property type="component" value="Unassembled WGS sequence"/>
</dbReference>
<reference evidence="2" key="1">
    <citation type="submission" date="2024-05" db="EMBL/GenBank/DDBJ databases">
        <authorList>
            <person name="Jung D.-H."/>
        </authorList>
    </citation>
    <scope>NUCLEOTIDE SEQUENCE</scope>
    <source>
        <strain evidence="2">JA-25</strain>
    </source>
</reference>
<dbReference type="Pfam" id="PF00535">
    <property type="entry name" value="Glycos_transf_2"/>
    <property type="match status" value="1"/>
</dbReference>
<evidence type="ECO:0000259" key="1">
    <source>
        <dbReference type="Pfam" id="PF00535"/>
    </source>
</evidence>
<name>A0ABX0QGX2_9BACT</name>
<dbReference type="InterPro" id="IPR001173">
    <property type="entry name" value="Glyco_trans_2-like"/>
</dbReference>
<dbReference type="Gene3D" id="3.90.550.10">
    <property type="entry name" value="Spore Coat Polysaccharide Biosynthesis Protein SpsA, Chain A"/>
    <property type="match status" value="1"/>
</dbReference>
<evidence type="ECO:0000313" key="3">
    <source>
        <dbReference type="Proteomes" id="UP000606008"/>
    </source>
</evidence>
<organism evidence="2 3">
    <name type="scientific">Fibrivirga algicola</name>
    <dbReference type="NCBI Taxonomy" id="2950420"/>
    <lineage>
        <taxon>Bacteria</taxon>
        <taxon>Pseudomonadati</taxon>
        <taxon>Bacteroidota</taxon>
        <taxon>Cytophagia</taxon>
        <taxon>Cytophagales</taxon>
        <taxon>Spirosomataceae</taxon>
        <taxon>Fibrivirga</taxon>
    </lineage>
</organism>
<dbReference type="SUPFAM" id="SSF53448">
    <property type="entry name" value="Nucleotide-diphospho-sugar transferases"/>
    <property type="match status" value="1"/>
</dbReference>
<dbReference type="CDD" id="cd06433">
    <property type="entry name" value="GT_2_WfgS_like"/>
    <property type="match status" value="1"/>
</dbReference>
<dbReference type="PANTHER" id="PTHR22916:SF3">
    <property type="entry name" value="UDP-GLCNAC:BETAGAL BETA-1,3-N-ACETYLGLUCOSAMINYLTRANSFERASE-LIKE PROTEIN 1"/>
    <property type="match status" value="1"/>
</dbReference>
<accession>A0ABX0QGX2</accession>
<keyword evidence="3" id="KW-1185">Reference proteome</keyword>
<dbReference type="InterPro" id="IPR029044">
    <property type="entry name" value="Nucleotide-diphossugar_trans"/>
</dbReference>
<sequence length="266" mass="30209">MIDRHKQYSNEAPLVSVIMAVYNGEDTIEEAILSVVSQSYKNIEFIIIDGKSTDNSVTIAKKYSSYISHLVSEVDQGIYDAWNKAISLSKGAWLCFMGTDDRLKSYAIDHYVTFINQYPTSQFDYISSRVALINASGTVREIVGSAWDWQKYKHYMNVAHVGSFHGKKLFEEVGLFDLTYKIIADYELLLRKGPSLKTGYMHTVTADMTVGGISDSRKVLQELKELRTKKLGYTPTYANCMYSLAILSRYIRQLLISIGIQIRLKT</sequence>
<dbReference type="RefSeq" id="WP_166692615.1">
    <property type="nucleotide sequence ID" value="NZ_WAEL01000005.1"/>
</dbReference>
<comment type="caution">
    <text evidence="2">The sequence shown here is derived from an EMBL/GenBank/DDBJ whole genome shotgun (WGS) entry which is preliminary data.</text>
</comment>